<dbReference type="GO" id="GO:0004553">
    <property type="term" value="F:hydrolase activity, hydrolyzing O-glycosyl compounds"/>
    <property type="evidence" value="ECO:0007669"/>
    <property type="project" value="UniProtKB-ARBA"/>
</dbReference>
<dbReference type="EMBL" id="QFDM01000002">
    <property type="protein sequence ID" value="MCM2466234.1"/>
    <property type="molecule type" value="Genomic_DNA"/>
</dbReference>
<dbReference type="InterPro" id="IPR008928">
    <property type="entry name" value="6-hairpin_glycosidase_sf"/>
</dbReference>
<comment type="caution">
    <text evidence="4">The sequence shown here is derived from an EMBL/GenBank/DDBJ whole genome shotgun (WGS) entry which is preliminary data.</text>
</comment>
<evidence type="ECO:0000259" key="2">
    <source>
        <dbReference type="Pfam" id="PF00723"/>
    </source>
</evidence>
<dbReference type="Pfam" id="PF00723">
    <property type="entry name" value="Glyco_hydro_15"/>
    <property type="match status" value="1"/>
</dbReference>
<dbReference type="InterPro" id="IPR045582">
    <property type="entry name" value="Trehalase-like_N"/>
</dbReference>
<dbReference type="Pfam" id="PF19291">
    <property type="entry name" value="TREH_N"/>
    <property type="match status" value="1"/>
</dbReference>
<reference evidence="4 5" key="1">
    <citation type="submission" date="2018-05" db="EMBL/GenBank/DDBJ databases">
        <title>Isolation and characterization of genus Methanoculleus species and their viruses from deep sea marine sediment offshore southwestern Taiwan.</title>
        <authorList>
            <person name="Wei W.-H."/>
            <person name="Chen W.-C."/>
            <person name="Lai M.-C."/>
            <person name="Chen S.-C."/>
        </authorList>
    </citation>
    <scope>NUCLEOTIDE SEQUENCE [LARGE SCALE GENOMIC DNA]</scope>
    <source>
        <strain evidence="4 5">CWC-02</strain>
    </source>
</reference>
<evidence type="ECO:0000259" key="3">
    <source>
        <dbReference type="Pfam" id="PF19291"/>
    </source>
</evidence>
<accession>A0ABD4TH27</accession>
<comment type="similarity">
    <text evidence="1">Belongs to the glycosyl hydrolase 15 family.</text>
</comment>
<proteinExistence type="inferred from homology"/>
<keyword evidence="5" id="KW-1185">Reference proteome</keyword>
<organism evidence="4 5">
    <name type="scientific">Methanoculleus oceani</name>
    <dbReference type="NCBI Taxonomy" id="2184756"/>
    <lineage>
        <taxon>Archaea</taxon>
        <taxon>Methanobacteriati</taxon>
        <taxon>Methanobacteriota</taxon>
        <taxon>Stenosarchaea group</taxon>
        <taxon>Methanomicrobia</taxon>
        <taxon>Methanomicrobiales</taxon>
        <taxon>Methanomicrobiaceae</taxon>
        <taxon>Methanoculleus</taxon>
    </lineage>
</organism>
<sequence length="632" mass="71035">MFHVKGEGISVASQPEGGFWPLEDYGLIGNRHAAALVNSAGSIDWLCWPRFDSPSLFAGILDPGRGGNWVTRPTYDFSSRHRYLKDTNILETIFECSQGKVALLDFMDMTWSEQDVEGGPPGKLIRIVRGLEGAVEMTSICRPRPNYARDAPAIELNGNEAEIGPFVITGPQGWLKDETDMSLSQTFVVRPGEQFYFTLANDLDKSPLASISAALQSTLNYWRNWAETCTYRGPYRDMVVRSALVLQLMTYAPSGAIVAAPTTSLPEEVGGERNWDYRFTWVRDGSLTLFSLLLAGYHDFVESYASWIYNTVNPDDIKILYPITPDGQTTEEILDHLSGYRNSRPVRIGNGAADQLQLDVVGEALGAARFAWRAGLWKPPEEGRRIRDVLEWLIERRHEPDSGIWEVRGGLRHFVYGKAMIWYALDAAIEIFEGLKLEGDVERWREERDAIREEILTKGWSNRLNAFKQSYEDDLLDAANLMLPIIGFIDGKDPRMLSTLDATMKDLVVDGLCYRYIDAPEGLRGKEATFILCTFWLVSALILADRIEEAREIYENLLAKASPLGLFAEEIDPATGEQIGNFPQAFSHIGVIHAAVTFAYFANVGEVDLEEWEAAARTYRGRAREEIRPMSV</sequence>
<name>A0ABD4TH27_9EURY</name>
<dbReference type="SUPFAM" id="SSF48208">
    <property type="entry name" value="Six-hairpin glycosidases"/>
    <property type="match status" value="1"/>
</dbReference>
<protein>
    <submittedName>
        <fullName evidence="4">Glycoside hydrolase family 15 protein</fullName>
    </submittedName>
</protein>
<feature type="domain" description="Trehalase-like N-terminal" evidence="3">
    <location>
        <begin position="21"/>
        <end position="158"/>
    </location>
</feature>
<gene>
    <name evidence="4" type="ORF">DIC75_07890</name>
</gene>
<dbReference type="Gene3D" id="1.50.10.10">
    <property type="match status" value="1"/>
</dbReference>
<dbReference type="InterPro" id="IPR012341">
    <property type="entry name" value="6hp_glycosidase-like_sf"/>
</dbReference>
<evidence type="ECO:0000313" key="5">
    <source>
        <dbReference type="Proteomes" id="UP001523230"/>
    </source>
</evidence>
<dbReference type="PANTHER" id="PTHR31616">
    <property type="entry name" value="TREHALASE"/>
    <property type="match status" value="1"/>
</dbReference>
<evidence type="ECO:0000313" key="4">
    <source>
        <dbReference type="EMBL" id="MCM2466234.1"/>
    </source>
</evidence>
<dbReference type="AlphaFoldDB" id="A0ABD4TH27"/>
<dbReference type="PANTHER" id="PTHR31616:SF0">
    <property type="entry name" value="GLUCAN 1,4-ALPHA-GLUCOSIDASE"/>
    <property type="match status" value="1"/>
</dbReference>
<dbReference type="Proteomes" id="UP001523230">
    <property type="component" value="Unassembled WGS sequence"/>
</dbReference>
<dbReference type="InterPro" id="IPR011613">
    <property type="entry name" value="GH15-like"/>
</dbReference>
<evidence type="ECO:0000256" key="1">
    <source>
        <dbReference type="ARBA" id="ARBA00006188"/>
    </source>
</evidence>
<keyword evidence="4" id="KW-0378">Hydrolase</keyword>
<feature type="domain" description="GH15-like" evidence="2">
    <location>
        <begin position="233"/>
        <end position="595"/>
    </location>
</feature>